<feature type="compositionally biased region" description="Pro residues" evidence="1">
    <location>
        <begin position="1"/>
        <end position="10"/>
    </location>
</feature>
<feature type="domain" description="Transposase MuDR plant" evidence="2">
    <location>
        <begin position="138"/>
        <end position="192"/>
    </location>
</feature>
<dbReference type="Pfam" id="PF03108">
    <property type="entry name" value="DBD_Tnp_Mut"/>
    <property type="match status" value="1"/>
</dbReference>
<comment type="caution">
    <text evidence="3">The sequence shown here is derived from an EMBL/GenBank/DDBJ whole genome shotgun (WGS) entry which is preliminary data.</text>
</comment>
<dbReference type="Proteomes" id="UP001281410">
    <property type="component" value="Unassembled WGS sequence"/>
</dbReference>
<dbReference type="InterPro" id="IPR008480">
    <property type="entry name" value="DUF761_pln"/>
</dbReference>
<evidence type="ECO:0000313" key="3">
    <source>
        <dbReference type="EMBL" id="KAK3219461.1"/>
    </source>
</evidence>
<dbReference type="InterPro" id="IPR004332">
    <property type="entry name" value="Transposase_MuDR"/>
</dbReference>
<dbReference type="EMBL" id="JANJYJ010000004">
    <property type="protein sequence ID" value="KAK3219461.1"/>
    <property type="molecule type" value="Genomic_DNA"/>
</dbReference>
<sequence>MKKSSVPPPFYSSTISEEKAEHTHFRGRNDNIRAARSQVTEKKSPETASNINNKLESQPSMDINESADAFIKKFRQQLRIQRLESIENYEQMLARGDGVDQSCEHVSPRAWIIPGSERHSFEPISMEESISDYGRLYKGKIFQCKKDLKRTLHMYALNEQFEIRIRRSSKTRYEARCKDDECEFQLHAFKMQKGEY</sequence>
<evidence type="ECO:0000259" key="2">
    <source>
        <dbReference type="Pfam" id="PF03108"/>
    </source>
</evidence>
<dbReference type="PANTHER" id="PTHR33098:SF46">
    <property type="entry name" value="COTTON FIBER PROTEIN"/>
    <property type="match status" value="1"/>
</dbReference>
<gene>
    <name evidence="3" type="ORF">Dsin_013431</name>
</gene>
<evidence type="ECO:0000313" key="4">
    <source>
        <dbReference type="Proteomes" id="UP001281410"/>
    </source>
</evidence>
<accession>A0AAE0AJX9</accession>
<proteinExistence type="predicted"/>
<feature type="compositionally biased region" description="Polar residues" evidence="1">
    <location>
        <begin position="46"/>
        <end position="59"/>
    </location>
</feature>
<name>A0AAE0AJX9_9ROSI</name>
<dbReference type="PANTHER" id="PTHR33098">
    <property type="entry name" value="COTTON FIBER (DUF761)"/>
    <property type="match status" value="1"/>
</dbReference>
<reference evidence="3" key="1">
    <citation type="journal article" date="2023" name="Plant J.">
        <title>Genome sequences and population genomics provide insights into the demographic history, inbreeding, and mutation load of two 'living fossil' tree species of Dipteronia.</title>
        <authorList>
            <person name="Feng Y."/>
            <person name="Comes H.P."/>
            <person name="Chen J."/>
            <person name="Zhu S."/>
            <person name="Lu R."/>
            <person name="Zhang X."/>
            <person name="Li P."/>
            <person name="Qiu J."/>
            <person name="Olsen K.M."/>
            <person name="Qiu Y."/>
        </authorList>
    </citation>
    <scope>NUCLEOTIDE SEQUENCE</scope>
    <source>
        <strain evidence="3">NBL</strain>
    </source>
</reference>
<evidence type="ECO:0000256" key="1">
    <source>
        <dbReference type="SAM" id="MobiDB-lite"/>
    </source>
</evidence>
<protein>
    <recommendedName>
        <fullName evidence="2">Transposase MuDR plant domain-containing protein</fullName>
    </recommendedName>
</protein>
<feature type="region of interest" description="Disordered" evidence="1">
    <location>
        <begin position="1"/>
        <end position="59"/>
    </location>
</feature>
<dbReference type="Pfam" id="PF05553">
    <property type="entry name" value="DUF761"/>
    <property type="match status" value="1"/>
</dbReference>
<organism evidence="3 4">
    <name type="scientific">Dipteronia sinensis</name>
    <dbReference type="NCBI Taxonomy" id="43782"/>
    <lineage>
        <taxon>Eukaryota</taxon>
        <taxon>Viridiplantae</taxon>
        <taxon>Streptophyta</taxon>
        <taxon>Embryophyta</taxon>
        <taxon>Tracheophyta</taxon>
        <taxon>Spermatophyta</taxon>
        <taxon>Magnoliopsida</taxon>
        <taxon>eudicotyledons</taxon>
        <taxon>Gunneridae</taxon>
        <taxon>Pentapetalae</taxon>
        <taxon>rosids</taxon>
        <taxon>malvids</taxon>
        <taxon>Sapindales</taxon>
        <taxon>Sapindaceae</taxon>
        <taxon>Hippocastanoideae</taxon>
        <taxon>Acereae</taxon>
        <taxon>Dipteronia</taxon>
    </lineage>
</organism>
<dbReference type="AlphaFoldDB" id="A0AAE0AJX9"/>
<feature type="compositionally biased region" description="Basic and acidic residues" evidence="1">
    <location>
        <begin position="16"/>
        <end position="45"/>
    </location>
</feature>
<keyword evidence="4" id="KW-1185">Reference proteome</keyword>